<dbReference type="EMBL" id="AJIL01000014">
    <property type="protein sequence ID" value="KNF04038.1"/>
    <property type="molecule type" value="Genomic_DNA"/>
</dbReference>
<dbReference type="AlphaFoldDB" id="A0A0L0VXP9"/>
<sequence length="436" mass="50098">MSESCYPSDSSDSELGNPTEVVTSKPSVAQEYLDQGDLIVQRFKSLRRKCHRKYDKRPHRVYDEVIPIDTLRLNRDLLHRLASTLLPLLGTQIARLSLLLNPTSLLERTSSQFKLVLDHQLVLDQTLDQIISVFHTICPDRESAPVEPNDQHFQEFKSFRLHGLNSCMELPLFANLLDCFRGSYELIQHLDLSTKKYKHHNELAYTIKSCAGWLDFCQTSINDVIQWITGSEIDIIQGDWSEELGDIEETLEKFSIMIHSTISIHKHLIHPPREPSGDQSEEPHSEGAIRLAKLVIPIVKLSRLFFNTLPTGRMNGIKFPLYTEMKSSQLECLSESVNKISTDLKELLKILENADRPFEGWATSPHIIKKAQEIQTRFDSYLYLILLYIVPQIPPTDNGFSDQNDLRNWFVNWNSLFSIAIQNLTTAARWLEDNPS</sequence>
<accession>A0A0L0VXP9</accession>
<keyword evidence="3" id="KW-1185">Reference proteome</keyword>
<organism evidence="2 3">
    <name type="scientific">Puccinia striiformis f. sp. tritici PST-78</name>
    <dbReference type="NCBI Taxonomy" id="1165861"/>
    <lineage>
        <taxon>Eukaryota</taxon>
        <taxon>Fungi</taxon>
        <taxon>Dikarya</taxon>
        <taxon>Basidiomycota</taxon>
        <taxon>Pucciniomycotina</taxon>
        <taxon>Pucciniomycetes</taxon>
        <taxon>Pucciniales</taxon>
        <taxon>Pucciniaceae</taxon>
        <taxon>Puccinia</taxon>
    </lineage>
</organism>
<dbReference type="Proteomes" id="UP000054564">
    <property type="component" value="Unassembled WGS sequence"/>
</dbReference>
<name>A0A0L0VXP9_9BASI</name>
<proteinExistence type="predicted"/>
<dbReference type="PANTHER" id="PTHR33069:SF3">
    <property type="entry name" value="DYNEIN HEAVY CHAIN TAIL DOMAIN-CONTAINING PROTEIN"/>
    <property type="match status" value="1"/>
</dbReference>
<protein>
    <submittedName>
        <fullName evidence="2">Uncharacterized protein</fullName>
    </submittedName>
</protein>
<evidence type="ECO:0000256" key="1">
    <source>
        <dbReference type="SAM" id="MobiDB-lite"/>
    </source>
</evidence>
<comment type="caution">
    <text evidence="2">The sequence shown here is derived from an EMBL/GenBank/DDBJ whole genome shotgun (WGS) entry which is preliminary data.</text>
</comment>
<gene>
    <name evidence="2" type="ORF">PSTG_02748</name>
</gene>
<reference evidence="3" key="1">
    <citation type="submission" date="2014-03" db="EMBL/GenBank/DDBJ databases">
        <title>The Genome Sequence of Puccinia striiformis f. sp. tritici PST-78.</title>
        <authorList>
            <consortium name="The Broad Institute Genome Sequencing Platform"/>
            <person name="Cuomo C."/>
            <person name="Hulbert S."/>
            <person name="Chen X."/>
            <person name="Walker B."/>
            <person name="Young S.K."/>
            <person name="Zeng Q."/>
            <person name="Gargeya S."/>
            <person name="Fitzgerald M."/>
            <person name="Haas B."/>
            <person name="Abouelleil A."/>
            <person name="Alvarado L."/>
            <person name="Arachchi H.M."/>
            <person name="Berlin A.M."/>
            <person name="Chapman S.B."/>
            <person name="Goldberg J."/>
            <person name="Griggs A."/>
            <person name="Gujja S."/>
            <person name="Hansen M."/>
            <person name="Howarth C."/>
            <person name="Imamovic A."/>
            <person name="Larimer J."/>
            <person name="McCowan C."/>
            <person name="Montmayeur A."/>
            <person name="Murphy C."/>
            <person name="Neiman D."/>
            <person name="Pearson M."/>
            <person name="Priest M."/>
            <person name="Roberts A."/>
            <person name="Saif S."/>
            <person name="Shea T."/>
            <person name="Sisk P."/>
            <person name="Sykes S."/>
            <person name="Wortman J."/>
            <person name="Nusbaum C."/>
            <person name="Birren B."/>
        </authorList>
    </citation>
    <scope>NUCLEOTIDE SEQUENCE [LARGE SCALE GENOMIC DNA]</scope>
    <source>
        <strain evidence="3">race PST-78</strain>
    </source>
</reference>
<dbReference type="PANTHER" id="PTHR33069">
    <property type="entry name" value="CHROMOSOME 7, WHOLE GENOME SHOTGUN SEQUENCE-RELATED"/>
    <property type="match status" value="1"/>
</dbReference>
<evidence type="ECO:0000313" key="2">
    <source>
        <dbReference type="EMBL" id="KNF04038.1"/>
    </source>
</evidence>
<feature type="compositionally biased region" description="Low complexity" evidence="1">
    <location>
        <begin position="1"/>
        <end position="14"/>
    </location>
</feature>
<evidence type="ECO:0000313" key="3">
    <source>
        <dbReference type="Proteomes" id="UP000054564"/>
    </source>
</evidence>
<feature type="region of interest" description="Disordered" evidence="1">
    <location>
        <begin position="1"/>
        <end position="21"/>
    </location>
</feature>